<keyword evidence="2" id="KW-1185">Reference proteome</keyword>
<evidence type="ECO:0008006" key="3">
    <source>
        <dbReference type="Google" id="ProtNLM"/>
    </source>
</evidence>
<sequence length="97" mass="10446">MIACCLSVIAIVIIAMTRRCALTRLVPDSGALCCEGRQMLHASFLPLPFLPLLLAGRGFIRPVAFSLAEGDAYLLLFSGSCVCSAAAAEWEYFCSRD</sequence>
<comment type="caution">
    <text evidence="1">The sequence shown here is derived from an EMBL/GenBank/DDBJ whole genome shotgun (WGS) entry which is preliminary data.</text>
</comment>
<dbReference type="Proteomes" id="UP000774617">
    <property type="component" value="Unassembled WGS sequence"/>
</dbReference>
<gene>
    <name evidence="1" type="ORF">B0J12DRAFT_124018</name>
</gene>
<name>A0ABQ8G7W3_9PEZI</name>
<evidence type="ECO:0000313" key="1">
    <source>
        <dbReference type="EMBL" id="KAH7047481.1"/>
    </source>
</evidence>
<accession>A0ABQ8G7W3</accession>
<evidence type="ECO:0000313" key="2">
    <source>
        <dbReference type="Proteomes" id="UP000774617"/>
    </source>
</evidence>
<protein>
    <recommendedName>
        <fullName evidence="3">Secreted protein</fullName>
    </recommendedName>
</protein>
<dbReference type="EMBL" id="JAGTJR010000016">
    <property type="protein sequence ID" value="KAH7047481.1"/>
    <property type="molecule type" value="Genomic_DNA"/>
</dbReference>
<reference evidence="1 2" key="1">
    <citation type="journal article" date="2021" name="Nat. Commun.">
        <title>Genetic determinants of endophytism in the Arabidopsis root mycobiome.</title>
        <authorList>
            <person name="Mesny F."/>
            <person name="Miyauchi S."/>
            <person name="Thiergart T."/>
            <person name="Pickel B."/>
            <person name="Atanasova L."/>
            <person name="Karlsson M."/>
            <person name="Huettel B."/>
            <person name="Barry K.W."/>
            <person name="Haridas S."/>
            <person name="Chen C."/>
            <person name="Bauer D."/>
            <person name="Andreopoulos W."/>
            <person name="Pangilinan J."/>
            <person name="LaButti K."/>
            <person name="Riley R."/>
            <person name="Lipzen A."/>
            <person name="Clum A."/>
            <person name="Drula E."/>
            <person name="Henrissat B."/>
            <person name="Kohler A."/>
            <person name="Grigoriev I.V."/>
            <person name="Martin F.M."/>
            <person name="Hacquard S."/>
        </authorList>
    </citation>
    <scope>NUCLEOTIDE SEQUENCE [LARGE SCALE GENOMIC DNA]</scope>
    <source>
        <strain evidence="1 2">MPI-SDFR-AT-0080</strain>
    </source>
</reference>
<proteinExistence type="predicted"/>
<organism evidence="1 2">
    <name type="scientific">Macrophomina phaseolina</name>
    <dbReference type="NCBI Taxonomy" id="35725"/>
    <lineage>
        <taxon>Eukaryota</taxon>
        <taxon>Fungi</taxon>
        <taxon>Dikarya</taxon>
        <taxon>Ascomycota</taxon>
        <taxon>Pezizomycotina</taxon>
        <taxon>Dothideomycetes</taxon>
        <taxon>Dothideomycetes incertae sedis</taxon>
        <taxon>Botryosphaeriales</taxon>
        <taxon>Botryosphaeriaceae</taxon>
        <taxon>Macrophomina</taxon>
    </lineage>
</organism>